<accession>A0A2N9IZS7</accession>
<dbReference type="InterPro" id="IPR004242">
    <property type="entry name" value="Transposase_21"/>
</dbReference>
<dbReference type="InterPro" id="IPR029480">
    <property type="entry name" value="Transpos_assoc"/>
</dbReference>
<dbReference type="Pfam" id="PF13952">
    <property type="entry name" value="DUF4216"/>
    <property type="match status" value="1"/>
</dbReference>
<feature type="domain" description="DUF4216" evidence="2">
    <location>
        <begin position="744"/>
        <end position="820"/>
    </location>
</feature>
<gene>
    <name evidence="5" type="ORF">FSB_LOCUS57632</name>
</gene>
<dbReference type="Pfam" id="PF02992">
    <property type="entry name" value="Transposase_21"/>
    <property type="match status" value="1"/>
</dbReference>
<evidence type="ECO:0000259" key="3">
    <source>
        <dbReference type="Pfam" id="PF13960"/>
    </source>
</evidence>
<protein>
    <recommendedName>
        <fullName evidence="6">Transposase-associated domain-containing protein</fullName>
    </recommendedName>
</protein>
<dbReference type="PANTHER" id="PTHR10775:SF177">
    <property type="entry name" value="TNP2, PARTIAL"/>
    <property type="match status" value="1"/>
</dbReference>
<dbReference type="InterPro" id="IPR025312">
    <property type="entry name" value="DUF4216"/>
</dbReference>
<feature type="domain" description="DUF4218" evidence="3">
    <location>
        <begin position="592"/>
        <end position="642"/>
    </location>
</feature>
<dbReference type="InterPro" id="IPR025452">
    <property type="entry name" value="DUF4218"/>
</dbReference>
<organism evidence="5">
    <name type="scientific">Fagus sylvatica</name>
    <name type="common">Beechnut</name>
    <dbReference type="NCBI Taxonomy" id="28930"/>
    <lineage>
        <taxon>Eukaryota</taxon>
        <taxon>Viridiplantae</taxon>
        <taxon>Streptophyta</taxon>
        <taxon>Embryophyta</taxon>
        <taxon>Tracheophyta</taxon>
        <taxon>Spermatophyta</taxon>
        <taxon>Magnoliopsida</taxon>
        <taxon>eudicotyledons</taxon>
        <taxon>Gunneridae</taxon>
        <taxon>Pentapetalae</taxon>
        <taxon>rosids</taxon>
        <taxon>fabids</taxon>
        <taxon>Fagales</taxon>
        <taxon>Fagaceae</taxon>
        <taxon>Fagus</taxon>
    </lineage>
</organism>
<evidence type="ECO:0000259" key="4">
    <source>
        <dbReference type="Pfam" id="PF13963"/>
    </source>
</evidence>
<reference evidence="5" key="1">
    <citation type="submission" date="2018-02" db="EMBL/GenBank/DDBJ databases">
        <authorList>
            <person name="Cohen D.B."/>
            <person name="Kent A.D."/>
        </authorList>
    </citation>
    <scope>NUCLEOTIDE SEQUENCE</scope>
</reference>
<name>A0A2N9IZS7_FAGSY</name>
<dbReference type="EMBL" id="OIVN01006284">
    <property type="protein sequence ID" value="SPD29750.1"/>
    <property type="molecule type" value="Genomic_DNA"/>
</dbReference>
<dbReference type="Pfam" id="PF13963">
    <property type="entry name" value="Transpos_assoc"/>
    <property type="match status" value="1"/>
</dbReference>
<dbReference type="AlphaFoldDB" id="A0A2N9IZS7"/>
<feature type="compositionally biased region" description="Acidic residues" evidence="1">
    <location>
        <begin position="899"/>
        <end position="914"/>
    </location>
</feature>
<evidence type="ECO:0000256" key="1">
    <source>
        <dbReference type="SAM" id="MobiDB-lite"/>
    </source>
</evidence>
<dbReference type="PANTHER" id="PTHR10775">
    <property type="entry name" value="OS08G0208400 PROTEIN"/>
    <property type="match status" value="1"/>
</dbReference>
<feature type="domain" description="Transposase-associated" evidence="4">
    <location>
        <begin position="5"/>
        <end position="77"/>
    </location>
</feature>
<dbReference type="Pfam" id="PF13960">
    <property type="entry name" value="DUF4218"/>
    <property type="match status" value="1"/>
</dbReference>
<feature type="region of interest" description="Disordered" evidence="1">
    <location>
        <begin position="896"/>
        <end position="923"/>
    </location>
</feature>
<evidence type="ECO:0000313" key="5">
    <source>
        <dbReference type="EMBL" id="SPD29750.1"/>
    </source>
</evidence>
<evidence type="ECO:0008006" key="6">
    <source>
        <dbReference type="Google" id="ProtNLM"/>
    </source>
</evidence>
<evidence type="ECO:0000259" key="2">
    <source>
        <dbReference type="Pfam" id="PF13952"/>
    </source>
</evidence>
<sequence length="923" mass="107571">MPTDKSWVKLDKRLPEYEKGVDEFLDIAFTCPGVDDTIKCPCRNCLNFFHLNRDDVKYHLFYYGMDEKYDPWIHHGENFYGTSSDDEEDDLDDGDEDLDDVVMPETHDDVQTLEMLYDIHRGQHCGDATVGGDDEWNTRDPEEPNVEAQKFFRLLKDVEQKLYPNCEGFSKLSFIVELYQLKCLNGWSDTSLDSLLKLLKNVLPKGNIVPESIYEARKVIRGLGLNYVKIDACINDCILYRNEYAKAKQCPVCGESRWKFGADDGNIEVNSSSSKRNKIPCKILRYFPLKSRLQRLFMSPQTAEAMRWHKEKCVDDGVLRHPVNSIAWKTFDEKHSTWPVVLVPYNLPPWMCMKQPYFIMSMLIPGPKSPGNDIDLYLQPLVEELKDLWEVGIETYDASLKHNFQLHAAVLWTINDFPAYAMMSGWSTKGALACPCCNKETSSKWLKYGHKHCYMGHRRFLPLGHPWRKNKSSFDNQKENRLAPKPLSGDHVLEQYDGFEQDVKVPDSYASNIARCVNVEECKISGLKSHDSHVLFQRLLPFALRGLLPKDVCDPLIELSLFFERLCSKVIKVDELEKMESQIAQMKPGWLGPVQYRWMYPIERYLRTLKGYVRNKAHPEGSIAEGYIAEEYVIFCSSEHIDELKQDSLRNIKQRHEEQFSNWFHDRVVQLHKEGNGQVTNQILSLARGPDRRAYFYKGYIINGFRFRAKEAEKNLKTQNSSVVVKCDDITGNVDYYGVTRRIIQLQYLGRERIVIFKCDWFEVPRQNKTQGKGFKKDEYGFISLNITQIHFKNEPFVLASQAQQVYYVKDNKNPNWGIVVRAIPRNFYDMPFKESNEEEDENIVDMEPYQQNELGNTIHGSMYTSIDDDNMVNLTRDDIEGLSVDMDDVLKIQKEVEEKEEDEEEEKGEDEEEERKRKMIMI</sequence>
<proteinExistence type="predicted"/>